<dbReference type="Proteomes" id="UP000037460">
    <property type="component" value="Unassembled WGS sequence"/>
</dbReference>
<evidence type="ECO:0000313" key="3">
    <source>
        <dbReference type="Proteomes" id="UP000037460"/>
    </source>
</evidence>
<accession>A0A0M0JA29</accession>
<gene>
    <name evidence="2" type="ORF">Ctob_001605</name>
</gene>
<organism evidence="2 3">
    <name type="scientific">Chrysochromulina tobinii</name>
    <dbReference type="NCBI Taxonomy" id="1460289"/>
    <lineage>
        <taxon>Eukaryota</taxon>
        <taxon>Haptista</taxon>
        <taxon>Haptophyta</taxon>
        <taxon>Prymnesiophyceae</taxon>
        <taxon>Prymnesiales</taxon>
        <taxon>Chrysochromulinaceae</taxon>
        <taxon>Chrysochromulina</taxon>
    </lineage>
</organism>
<dbReference type="AlphaFoldDB" id="A0A0M0JA29"/>
<evidence type="ECO:0000313" key="2">
    <source>
        <dbReference type="EMBL" id="KOO23212.1"/>
    </source>
</evidence>
<keyword evidence="3" id="KW-1185">Reference proteome</keyword>
<sequence length="133" mass="14845">MTTTFETQVYNETIRREGKSKLSWSQQHAEDAPFAPRPVFPLNSQEHARLEKLKNKVADLCDLQPTPVSMLRPPRKQVLKELKKELEEALNEVSTQLDAMGGSEYTMSVKSAATAKSMAKSMKSTATMSTVAE</sequence>
<feature type="region of interest" description="Disordered" evidence="1">
    <location>
        <begin position="114"/>
        <end position="133"/>
    </location>
</feature>
<dbReference type="EMBL" id="JWZX01003212">
    <property type="protein sequence ID" value="KOO23212.1"/>
    <property type="molecule type" value="Genomic_DNA"/>
</dbReference>
<comment type="caution">
    <text evidence="2">The sequence shown here is derived from an EMBL/GenBank/DDBJ whole genome shotgun (WGS) entry which is preliminary data.</text>
</comment>
<reference evidence="3" key="1">
    <citation type="journal article" date="2015" name="PLoS Genet.">
        <title>Genome Sequence and Transcriptome Analyses of Chrysochromulina tobin: Metabolic Tools for Enhanced Algal Fitness in the Prominent Order Prymnesiales (Haptophyceae).</title>
        <authorList>
            <person name="Hovde B.T."/>
            <person name="Deodato C.R."/>
            <person name="Hunsperger H.M."/>
            <person name="Ryken S.A."/>
            <person name="Yost W."/>
            <person name="Jha R.K."/>
            <person name="Patterson J."/>
            <person name="Monnat R.J. Jr."/>
            <person name="Barlow S.B."/>
            <person name="Starkenburg S.R."/>
            <person name="Cattolico R.A."/>
        </authorList>
    </citation>
    <scope>NUCLEOTIDE SEQUENCE</scope>
    <source>
        <strain evidence="3">CCMP291</strain>
    </source>
</reference>
<name>A0A0M0JA29_9EUKA</name>
<feature type="region of interest" description="Disordered" evidence="1">
    <location>
        <begin position="17"/>
        <end position="40"/>
    </location>
</feature>
<proteinExistence type="predicted"/>
<protein>
    <submittedName>
        <fullName evidence="2">Uncharacterized protein</fullName>
    </submittedName>
</protein>
<evidence type="ECO:0000256" key="1">
    <source>
        <dbReference type="SAM" id="MobiDB-lite"/>
    </source>
</evidence>